<dbReference type="CDD" id="cd19177">
    <property type="entry name" value="SET_SETD4"/>
    <property type="match status" value="1"/>
</dbReference>
<comment type="caution">
    <text evidence="2">The sequence shown here is derived from an EMBL/GenBank/DDBJ whole genome shotgun (WGS) entry which is preliminary data.</text>
</comment>
<proteinExistence type="predicted"/>
<dbReference type="EMBL" id="JAIZAY010000013">
    <property type="protein sequence ID" value="KAJ8030597.1"/>
    <property type="molecule type" value="Genomic_DNA"/>
</dbReference>
<dbReference type="Proteomes" id="UP001152320">
    <property type="component" value="Chromosome 13"/>
</dbReference>
<gene>
    <name evidence="2" type="ORF">HOLleu_27056</name>
</gene>
<dbReference type="InterPro" id="IPR050600">
    <property type="entry name" value="SETD3_SETD6_MTase"/>
</dbReference>
<dbReference type="InterPro" id="IPR001214">
    <property type="entry name" value="SET_dom"/>
</dbReference>
<protein>
    <submittedName>
        <fullName evidence="2">SET domain-containing protein 4</fullName>
    </submittedName>
</protein>
<dbReference type="InterPro" id="IPR046341">
    <property type="entry name" value="SET_dom_sf"/>
</dbReference>
<organism evidence="2 3">
    <name type="scientific">Holothuria leucospilota</name>
    <name type="common">Black long sea cucumber</name>
    <name type="synonym">Mertensiothuria leucospilota</name>
    <dbReference type="NCBI Taxonomy" id="206669"/>
    <lineage>
        <taxon>Eukaryota</taxon>
        <taxon>Metazoa</taxon>
        <taxon>Echinodermata</taxon>
        <taxon>Eleutherozoa</taxon>
        <taxon>Echinozoa</taxon>
        <taxon>Holothuroidea</taxon>
        <taxon>Aspidochirotacea</taxon>
        <taxon>Aspidochirotida</taxon>
        <taxon>Holothuriidae</taxon>
        <taxon>Holothuria</taxon>
    </lineage>
</organism>
<evidence type="ECO:0000313" key="2">
    <source>
        <dbReference type="EMBL" id="KAJ8030597.1"/>
    </source>
</evidence>
<dbReference type="SUPFAM" id="SSF82199">
    <property type="entry name" value="SET domain"/>
    <property type="match status" value="1"/>
</dbReference>
<dbReference type="PROSITE" id="PS50280">
    <property type="entry name" value="SET"/>
    <property type="match status" value="1"/>
</dbReference>
<sequence>MAATPHGQAQNCKGRRYRRKQRKLVNSENISHERKHIELQQWLSQNGVKYHHLRPANFKTTGRGLMTVKAYKDGDVIISIPKKLLITTQVALESELKDVIVRFPKKLTARLIICAFLIIEKMKGSSSFWAPYIRCLPESFDTPAYFTEEELSLLPDSLQVKSKEQRVKIQQEFRKLKQFFRFAKEFNICKGEELSLSFFKWAWFVVNTRSLYMEESYSAGRYLDPSEKDVYVLAPFLDLLNHSPEVDVTGAYNPSNDCYEISTVTPFHRYDQVFIYYGPHDNKTLLLDYGFVVPSNPHSVVQISLDDVVKMSAGHMESTFPEDYAIEERQKVITENHLWDFSCSLNGLSWHLAICLDILCLDPNQFGREEWKSIVAGHETPDNCKDRSTRVAKNVLKQYLEETSKKCQEISAVGHQTDHILMVLQLFHEEEEILTNCLSKL</sequence>
<accession>A0A9Q1H0J7</accession>
<dbReference type="OrthoDB" id="341421at2759"/>
<dbReference type="InterPro" id="IPR044429">
    <property type="entry name" value="SETD4_SET"/>
</dbReference>
<dbReference type="PANTHER" id="PTHR13271">
    <property type="entry name" value="UNCHARACTERIZED PUTATIVE METHYLTRANSFERASE"/>
    <property type="match status" value="1"/>
</dbReference>
<evidence type="ECO:0000313" key="3">
    <source>
        <dbReference type="Proteomes" id="UP001152320"/>
    </source>
</evidence>
<evidence type="ECO:0000259" key="1">
    <source>
        <dbReference type="PROSITE" id="PS50280"/>
    </source>
</evidence>
<feature type="domain" description="SET" evidence="1">
    <location>
        <begin position="44"/>
        <end position="278"/>
    </location>
</feature>
<reference evidence="2" key="1">
    <citation type="submission" date="2021-10" db="EMBL/GenBank/DDBJ databases">
        <title>Tropical sea cucumber genome reveals ecological adaptation and Cuvierian tubules defense mechanism.</title>
        <authorList>
            <person name="Chen T."/>
        </authorList>
    </citation>
    <scope>NUCLEOTIDE SEQUENCE</scope>
    <source>
        <strain evidence="2">Nanhai2018</strain>
        <tissue evidence="2">Muscle</tissue>
    </source>
</reference>
<dbReference type="PANTHER" id="PTHR13271:SF151">
    <property type="entry name" value="SET DOMAIN-CONTAINING PROTEIN 4"/>
    <property type="match status" value="1"/>
</dbReference>
<dbReference type="Gene3D" id="3.90.1410.10">
    <property type="entry name" value="set domain protein methyltransferase, domain 1"/>
    <property type="match status" value="1"/>
</dbReference>
<dbReference type="Pfam" id="PF00856">
    <property type="entry name" value="SET"/>
    <property type="match status" value="1"/>
</dbReference>
<dbReference type="GO" id="GO:0016279">
    <property type="term" value="F:protein-lysine N-methyltransferase activity"/>
    <property type="evidence" value="ECO:0007669"/>
    <property type="project" value="InterPro"/>
</dbReference>
<dbReference type="AlphaFoldDB" id="A0A9Q1H0J7"/>
<keyword evidence="3" id="KW-1185">Reference proteome</keyword>
<name>A0A9Q1H0J7_HOLLE</name>
<dbReference type="FunFam" id="3.90.1410.10:FF:000002">
    <property type="entry name" value="SET domain-containing protein 4 isoform X1"/>
    <property type="match status" value="1"/>
</dbReference>